<proteinExistence type="predicted"/>
<sequence>MCLKNPTFNTRDLVCTIP</sequence>
<reference evidence="1" key="2">
    <citation type="journal article" date="2015" name="Data Brief">
        <title>Shoot transcriptome of the giant reed, Arundo donax.</title>
        <authorList>
            <person name="Barrero R.A."/>
            <person name="Guerrero F.D."/>
            <person name="Moolhuijzen P."/>
            <person name="Goolsby J.A."/>
            <person name="Tidwell J."/>
            <person name="Bellgard S.E."/>
            <person name="Bellgard M.I."/>
        </authorList>
    </citation>
    <scope>NUCLEOTIDE SEQUENCE</scope>
    <source>
        <tissue evidence="1">Shoot tissue taken approximately 20 cm above the soil surface</tissue>
    </source>
</reference>
<accession>A0A0A8YSF0</accession>
<dbReference type="EMBL" id="GBRH01267996">
    <property type="protein sequence ID" value="JAD29899.1"/>
    <property type="molecule type" value="Transcribed_RNA"/>
</dbReference>
<reference evidence="1" key="1">
    <citation type="submission" date="2014-09" db="EMBL/GenBank/DDBJ databases">
        <authorList>
            <person name="Magalhaes I.L.F."/>
            <person name="Oliveira U."/>
            <person name="Santos F.R."/>
            <person name="Vidigal T.H.D.A."/>
            <person name="Brescovit A.D."/>
            <person name="Santos A.J."/>
        </authorList>
    </citation>
    <scope>NUCLEOTIDE SEQUENCE</scope>
    <source>
        <tissue evidence="1">Shoot tissue taken approximately 20 cm above the soil surface</tissue>
    </source>
</reference>
<evidence type="ECO:0000313" key="1">
    <source>
        <dbReference type="EMBL" id="JAD29899.1"/>
    </source>
</evidence>
<name>A0A0A8YSF0_ARUDO</name>
<protein>
    <submittedName>
        <fullName evidence="1">Uncharacterized protein</fullName>
    </submittedName>
</protein>
<organism evidence="1">
    <name type="scientific">Arundo donax</name>
    <name type="common">Giant reed</name>
    <name type="synonym">Donax arundinaceus</name>
    <dbReference type="NCBI Taxonomy" id="35708"/>
    <lineage>
        <taxon>Eukaryota</taxon>
        <taxon>Viridiplantae</taxon>
        <taxon>Streptophyta</taxon>
        <taxon>Embryophyta</taxon>
        <taxon>Tracheophyta</taxon>
        <taxon>Spermatophyta</taxon>
        <taxon>Magnoliopsida</taxon>
        <taxon>Liliopsida</taxon>
        <taxon>Poales</taxon>
        <taxon>Poaceae</taxon>
        <taxon>PACMAD clade</taxon>
        <taxon>Arundinoideae</taxon>
        <taxon>Arundineae</taxon>
        <taxon>Arundo</taxon>
    </lineage>
</organism>
<dbReference type="AlphaFoldDB" id="A0A0A8YSF0"/>